<dbReference type="OrthoDB" id="6611808at2759"/>
<evidence type="ECO:0000313" key="3">
    <source>
        <dbReference type="Proteomes" id="UP001153712"/>
    </source>
</evidence>
<protein>
    <submittedName>
        <fullName evidence="2">Uncharacterized protein</fullName>
    </submittedName>
</protein>
<feature type="compositionally biased region" description="Acidic residues" evidence="1">
    <location>
        <begin position="709"/>
        <end position="719"/>
    </location>
</feature>
<gene>
    <name evidence="2" type="ORF">PHYEVI_LOCUS4818</name>
</gene>
<reference evidence="2" key="1">
    <citation type="submission" date="2022-01" db="EMBL/GenBank/DDBJ databases">
        <authorList>
            <person name="King R."/>
        </authorList>
    </citation>
    <scope>NUCLEOTIDE SEQUENCE</scope>
</reference>
<proteinExistence type="predicted"/>
<feature type="region of interest" description="Disordered" evidence="1">
    <location>
        <begin position="33"/>
        <end position="53"/>
    </location>
</feature>
<organism evidence="2 3">
    <name type="scientific">Phyllotreta striolata</name>
    <name type="common">Striped flea beetle</name>
    <name type="synonym">Crioceris striolata</name>
    <dbReference type="NCBI Taxonomy" id="444603"/>
    <lineage>
        <taxon>Eukaryota</taxon>
        <taxon>Metazoa</taxon>
        <taxon>Ecdysozoa</taxon>
        <taxon>Arthropoda</taxon>
        <taxon>Hexapoda</taxon>
        <taxon>Insecta</taxon>
        <taxon>Pterygota</taxon>
        <taxon>Neoptera</taxon>
        <taxon>Endopterygota</taxon>
        <taxon>Coleoptera</taxon>
        <taxon>Polyphaga</taxon>
        <taxon>Cucujiformia</taxon>
        <taxon>Chrysomeloidea</taxon>
        <taxon>Chrysomelidae</taxon>
        <taxon>Galerucinae</taxon>
        <taxon>Alticini</taxon>
        <taxon>Phyllotreta</taxon>
    </lineage>
</organism>
<dbReference type="EMBL" id="OU900095">
    <property type="protein sequence ID" value="CAH1168231.1"/>
    <property type="molecule type" value="Genomic_DNA"/>
</dbReference>
<feature type="region of interest" description="Disordered" evidence="1">
    <location>
        <begin position="364"/>
        <end position="391"/>
    </location>
</feature>
<keyword evidence="3" id="KW-1185">Reference proteome</keyword>
<sequence length="816" mass="91976">MSCPNDPANVMDNIKHLVDVLKESFSCTPDCPGKCGAPPEPKKPKEPGGINISDTKNSIKVLFHNQENQSPKHRLKKFQTVVYELPKGDRENGREKSAEQLKSDNQIPNIYLINYNQQMEKSHLLKDVWKKSKSMVHKENDYLPFTTHHPKIYRLENCKSSKSDIYCGEKKAVDTELRASHFIKCTCKKRYGLQDLCDRTGCHGSAQCACNPPCCQPSHRAETVAEKPKSKPRYYKIIAKKPADGAPHAKYLKLVRVRSDNRLPSELKVLQPPKFGLLGDQLQSAFAQTVLTCSPRSSSSKDDGSSKEITSSDGESLFMYMPDLRTHEAKTEFTQTEKLKNFQIYHDYHFASKKTSCSDLCKSDSSSSKNDSIPPDCKRAQRAPTSSSSTETDEALSVPYYRCDKKYKKLLKTYKIRIKSTLVCDKESATSDIPPLKCKSIKLNESQAKKLKNTIKQSATAKRKILAPLIFDSSNDELDTQTNMLYKKLDETVWMESISTSCDNISDARTPRVNRETQSDNENAQLIKTYTITRRGDLNLEREVSTPACSQYESISKSEVTTGQFKLTVDRPFYESTATGLMYCPNCSLVTTSRRHQNASNKEDVTSEDSGNADNNKGDDRIVDLLIKTNYNGNDKANNNDVINMFLSQNLHTLKPLCGYKLAEISKEQHKCSLKPCIKHSNQPLLLPPESEGNKTQNLEDAIIPENEEKSEDEFEEENDRLTEENTKQNEYFAKAAAEEQVDESTGVQTSQTNCQVNYFEVLHDGRRSFFDASVSTSTAVTDLTVLEEDNMGMEVSAKKKKVRFASCPNLNKDAT</sequence>
<name>A0A9P0DR13_PHYSR</name>
<evidence type="ECO:0000256" key="1">
    <source>
        <dbReference type="SAM" id="MobiDB-lite"/>
    </source>
</evidence>
<dbReference type="Proteomes" id="UP001153712">
    <property type="component" value="Chromosome 2"/>
</dbReference>
<evidence type="ECO:0000313" key="2">
    <source>
        <dbReference type="EMBL" id="CAH1168231.1"/>
    </source>
</evidence>
<accession>A0A9P0DR13</accession>
<feature type="region of interest" description="Disordered" evidence="1">
    <location>
        <begin position="703"/>
        <end position="726"/>
    </location>
</feature>
<dbReference type="AlphaFoldDB" id="A0A9P0DR13"/>
<feature type="region of interest" description="Disordered" evidence="1">
    <location>
        <begin position="595"/>
        <end position="619"/>
    </location>
</feature>